<reference evidence="4 5" key="1">
    <citation type="submission" date="2024-05" db="EMBL/GenBank/DDBJ databases">
        <authorList>
            <person name="Wallberg A."/>
        </authorList>
    </citation>
    <scope>NUCLEOTIDE SEQUENCE [LARGE SCALE GENOMIC DNA]</scope>
</reference>
<dbReference type="FunFam" id="2.60.120.260:FF:000077">
    <property type="entry name" value="Probable allantoicase"/>
    <property type="match status" value="1"/>
</dbReference>
<dbReference type="GO" id="GO:0004037">
    <property type="term" value="F:allantoicase activity"/>
    <property type="evidence" value="ECO:0007669"/>
    <property type="project" value="InterPro"/>
</dbReference>
<accession>A0AAV2QRN6</accession>
<keyword evidence="5" id="KW-1185">Reference proteome</keyword>
<dbReference type="EMBL" id="CAXKWB010009192">
    <property type="protein sequence ID" value="CAL4093809.1"/>
    <property type="molecule type" value="Genomic_DNA"/>
</dbReference>
<proteinExistence type="inferred from homology"/>
<comment type="caution">
    <text evidence="4">The sequence shown here is derived from an EMBL/GenBank/DDBJ whole genome shotgun (WGS) entry which is preliminary data.</text>
</comment>
<dbReference type="Gene3D" id="2.60.120.260">
    <property type="entry name" value="Galactose-binding domain-like"/>
    <property type="match status" value="2"/>
</dbReference>
<organism evidence="4 5">
    <name type="scientific">Meganyctiphanes norvegica</name>
    <name type="common">Northern krill</name>
    <name type="synonym">Thysanopoda norvegica</name>
    <dbReference type="NCBI Taxonomy" id="48144"/>
    <lineage>
        <taxon>Eukaryota</taxon>
        <taxon>Metazoa</taxon>
        <taxon>Ecdysozoa</taxon>
        <taxon>Arthropoda</taxon>
        <taxon>Crustacea</taxon>
        <taxon>Multicrustacea</taxon>
        <taxon>Malacostraca</taxon>
        <taxon>Eumalacostraca</taxon>
        <taxon>Eucarida</taxon>
        <taxon>Euphausiacea</taxon>
        <taxon>Euphausiidae</taxon>
        <taxon>Meganyctiphanes</taxon>
    </lineage>
</organism>
<dbReference type="Pfam" id="PF03561">
    <property type="entry name" value="Allantoicase"/>
    <property type="match status" value="1"/>
</dbReference>
<dbReference type="GO" id="GO:0000256">
    <property type="term" value="P:allantoin catabolic process"/>
    <property type="evidence" value="ECO:0007669"/>
    <property type="project" value="InterPro"/>
</dbReference>
<dbReference type="InterPro" id="IPR005164">
    <property type="entry name" value="Allantoicase"/>
</dbReference>
<evidence type="ECO:0000259" key="3">
    <source>
        <dbReference type="Pfam" id="PF03561"/>
    </source>
</evidence>
<dbReference type="PANTHER" id="PTHR12045:SF3">
    <property type="entry name" value="INACTIVE ALLANTOICASE-RELATED"/>
    <property type="match status" value="1"/>
</dbReference>
<evidence type="ECO:0000256" key="1">
    <source>
        <dbReference type="ARBA" id="ARBA00009242"/>
    </source>
</evidence>
<comment type="similarity">
    <text evidence="1">Belongs to the allantoicase family.</text>
</comment>
<evidence type="ECO:0000256" key="2">
    <source>
        <dbReference type="ARBA" id="ARBA00031078"/>
    </source>
</evidence>
<feature type="domain" description="Allantoicase" evidence="3">
    <location>
        <begin position="213"/>
        <end position="372"/>
    </location>
</feature>
<name>A0AAV2QRN6_MEGNR</name>
<evidence type="ECO:0000313" key="4">
    <source>
        <dbReference type="EMBL" id="CAL4093809.1"/>
    </source>
</evidence>
<dbReference type="AlphaFoldDB" id="A0AAV2QRN6"/>
<protein>
    <recommendedName>
        <fullName evidence="2">Allantoate amidinohydrolase</fullName>
    </recommendedName>
</protein>
<evidence type="ECO:0000313" key="5">
    <source>
        <dbReference type="Proteomes" id="UP001497623"/>
    </source>
</evidence>
<dbReference type="PANTHER" id="PTHR12045">
    <property type="entry name" value="ALLANTOICASE"/>
    <property type="match status" value="1"/>
</dbReference>
<dbReference type="Proteomes" id="UP001497623">
    <property type="component" value="Unassembled WGS sequence"/>
</dbReference>
<dbReference type="InterPro" id="IPR008979">
    <property type="entry name" value="Galactose-bd-like_sf"/>
</dbReference>
<dbReference type="InterPro" id="IPR015908">
    <property type="entry name" value="Allantoicase_dom"/>
</dbReference>
<gene>
    <name evidence="4" type="ORF">MNOR_LOCUS14973</name>
</gene>
<sequence length="380" mass="42540">MPIRSSQSFSSEVTFRNTSLNADVVTGLLYHFIFDWHRICEMVLSKLRVHSRSQDVTEECYLILIWTASHCCSFPGANRIVLSSIPGIKHRTDDSLYWLPKHALKFPLLPALLPGNREATAMTGCPNKNIQACTKHLRAWESIDISKCACCVPMSRLPHTSIPWDVQLLCKHFGLNIYPDGGIARLKVFGTAAPDWRDVPETKLIDLASVENGCQCVSYSDAHYGHPRNLLNPGRGVNMGDGWETARRLDRPPILIANESGVLQVPTQEWAVLKLGHSGLLHKVEIDTCHFKGNFPDSIRVDGCYIPSGEEQQTEDLGTNESHWMTILPPQKLSPDARHFYESEIQSSGPFSHVRVVIAPDGGISRVRFYGNIFKTISKL</sequence>
<dbReference type="SUPFAM" id="SSF49785">
    <property type="entry name" value="Galactose-binding domain-like"/>
    <property type="match status" value="2"/>
</dbReference>
<feature type="non-terminal residue" evidence="4">
    <location>
        <position position="380"/>
    </location>
</feature>